<reference evidence="1" key="1">
    <citation type="submission" date="2018-02" db="EMBL/GenBank/DDBJ databases">
        <title>Rhizophora mucronata_Transcriptome.</title>
        <authorList>
            <person name="Meera S.P."/>
            <person name="Sreeshan A."/>
            <person name="Augustine A."/>
        </authorList>
    </citation>
    <scope>NUCLEOTIDE SEQUENCE</scope>
    <source>
        <tissue evidence="1">Leaf</tissue>
    </source>
</reference>
<organism evidence="1">
    <name type="scientific">Rhizophora mucronata</name>
    <name type="common">Asiatic mangrove</name>
    <dbReference type="NCBI Taxonomy" id="61149"/>
    <lineage>
        <taxon>Eukaryota</taxon>
        <taxon>Viridiplantae</taxon>
        <taxon>Streptophyta</taxon>
        <taxon>Embryophyta</taxon>
        <taxon>Tracheophyta</taxon>
        <taxon>Spermatophyta</taxon>
        <taxon>Magnoliopsida</taxon>
        <taxon>eudicotyledons</taxon>
        <taxon>Gunneridae</taxon>
        <taxon>Pentapetalae</taxon>
        <taxon>rosids</taxon>
        <taxon>fabids</taxon>
        <taxon>Malpighiales</taxon>
        <taxon>Rhizophoraceae</taxon>
        <taxon>Rhizophora</taxon>
    </lineage>
</organism>
<dbReference type="EMBL" id="GGEC01002480">
    <property type="protein sequence ID" value="MBW82963.1"/>
    <property type="molecule type" value="Transcribed_RNA"/>
</dbReference>
<sequence length="31" mass="3482">MTGECCLILVDLLIKLICHFCLPLFVECLSV</sequence>
<name>A0A2P2IP05_RHIMU</name>
<proteinExistence type="predicted"/>
<dbReference type="AlphaFoldDB" id="A0A2P2IP05"/>
<accession>A0A2P2IP05</accession>
<protein>
    <submittedName>
        <fullName evidence="1">Uncharacterized protein</fullName>
    </submittedName>
</protein>
<evidence type="ECO:0000313" key="1">
    <source>
        <dbReference type="EMBL" id="MBW82963.1"/>
    </source>
</evidence>